<feature type="transmembrane region" description="Helical" evidence="1">
    <location>
        <begin position="21"/>
        <end position="43"/>
    </location>
</feature>
<comment type="caution">
    <text evidence="2">The sequence shown here is derived from an EMBL/GenBank/DDBJ whole genome shotgun (WGS) entry which is preliminary data.</text>
</comment>
<evidence type="ECO:0000256" key="1">
    <source>
        <dbReference type="SAM" id="Phobius"/>
    </source>
</evidence>
<keyword evidence="1" id="KW-1133">Transmembrane helix</keyword>
<reference evidence="2" key="1">
    <citation type="journal article" date="2020" name="bioRxiv">
        <title>A rank-normalized archaeal taxonomy based on genome phylogeny resolves widespread incomplete and uneven classifications.</title>
        <authorList>
            <person name="Rinke C."/>
            <person name="Chuvochina M."/>
            <person name="Mussig A.J."/>
            <person name="Chaumeil P.-A."/>
            <person name="Waite D.W."/>
            <person name="Whitman W.B."/>
            <person name="Parks D.H."/>
            <person name="Hugenholtz P."/>
        </authorList>
    </citation>
    <scope>NUCLEOTIDE SEQUENCE</scope>
    <source>
        <strain evidence="2">UBA8838</strain>
    </source>
</reference>
<dbReference type="GeneID" id="1459055"/>
<evidence type="ECO:0000313" key="3">
    <source>
        <dbReference type="Proteomes" id="UP000646844"/>
    </source>
</evidence>
<dbReference type="SUPFAM" id="SSF117289">
    <property type="entry name" value="Nucleoporin domain"/>
    <property type="match status" value="1"/>
</dbReference>
<evidence type="ECO:0000313" key="2">
    <source>
        <dbReference type="EMBL" id="HII75420.1"/>
    </source>
</evidence>
<dbReference type="Proteomes" id="UP000646844">
    <property type="component" value="Unassembled WGS sequence"/>
</dbReference>
<gene>
    <name evidence="2" type="ORF">HA332_13870</name>
</gene>
<proteinExistence type="predicted"/>
<name>A0A832TC19_9CREN</name>
<organism evidence="2 3">
    <name type="scientific">Sulfurisphaera tokodaii</name>
    <dbReference type="NCBI Taxonomy" id="111955"/>
    <lineage>
        <taxon>Archaea</taxon>
        <taxon>Thermoproteota</taxon>
        <taxon>Thermoprotei</taxon>
        <taxon>Sulfolobales</taxon>
        <taxon>Sulfolobaceae</taxon>
        <taxon>Sulfurisphaera</taxon>
    </lineage>
</organism>
<keyword evidence="1" id="KW-0472">Membrane</keyword>
<keyword evidence="1" id="KW-0812">Transmembrane</keyword>
<sequence>MGIWWYYISRWGTMRKKALSNVISVIIVLIIILVIFVPLLIYYNSSLSSSVVSQQIVNNYIYLRNLQVNQVITGHPAFYYNGSSILVVYSNGTFVPPSNVTITSILYLNQNGVWQNITSLKYPIKLNQSEVLLLPTYVQNSPIIIVTSLGNIFFLQPNSSIGPVSFNGKAGVTILAQIYTKNGPIGVSTNITTNIMGTLTNYTTPIVFPNRTGTFVVRAPQYVYYQNSKGQIITGVFYNWIKLGSATINSTTTQGIKVTLSGSPLVLIANYTQITAQVTVTLESNYPGYVNVIVDGNSQTFIETKTVQVPAGFINITVLTIQGNYTSQTSSGIIRHYIYSNTTIQYGTQSSVYKATSLLAFIPLNTNPVVSINYKNNYNYYNVRLIAYYNKYNDNVSIGNVEYEYGTSPFIIGGNYTFVPIGTFTGYSTYGAVEVIFQYSNGTCKYYFPNIPGYVIINQPMTITVYYGTELYWQPLT</sequence>
<dbReference type="AlphaFoldDB" id="A0A832TC19"/>
<dbReference type="RefSeq" id="WP_010979083.1">
    <property type="nucleotide sequence ID" value="NZ_BAABQO010000023.1"/>
</dbReference>
<dbReference type="EMBL" id="DUJO01000061">
    <property type="protein sequence ID" value="HII75420.1"/>
    <property type="molecule type" value="Genomic_DNA"/>
</dbReference>
<accession>A0A832TC19</accession>
<protein>
    <submittedName>
        <fullName evidence="2">Uncharacterized protein</fullName>
    </submittedName>
</protein>